<dbReference type="Proteomes" id="UP000308978">
    <property type="component" value="Unassembled WGS sequence"/>
</dbReference>
<evidence type="ECO:0000256" key="1">
    <source>
        <dbReference type="SAM" id="Phobius"/>
    </source>
</evidence>
<sequence length="305" mass="30621">MGLLFAMNPFGRDIFARSHPGLALAYFTSVIVVTMAVASPVFAGISLAGAALGALATWGRAALPGLGASLVLVAFVAAVNPLFNTAGSTVLLSVVGRPYTAEAFLFGAVLGTQLAAALLWFSAAGRVLTPEKVTYLFGGIAPALACVLTLVVRLVPAYGRRARAVAEARDAIGCGPAGACGAVGKARAGATVLAALTAWSLEQGVTTADSLAARGFGTGRRTPWGRYRLTARAGVAVVALVALAAVVGVGLAAGAGWVQLLPQFALPAASPLVVAGWAAWAGLVIAPTLVGAGEEALWRCSLSTR</sequence>
<dbReference type="AlphaFoldDB" id="A0A4V3WUT2"/>
<comment type="caution">
    <text evidence="2">The sequence shown here is derived from an EMBL/GenBank/DDBJ whole genome shotgun (WGS) entry which is preliminary data.</text>
</comment>
<feature type="transmembrane region" description="Helical" evidence="1">
    <location>
        <begin position="229"/>
        <end position="257"/>
    </location>
</feature>
<evidence type="ECO:0000313" key="3">
    <source>
        <dbReference type="Proteomes" id="UP000308978"/>
    </source>
</evidence>
<name>A0A4V3WUT2_9ACTN</name>
<keyword evidence="1" id="KW-0472">Membrane</keyword>
<evidence type="ECO:0008006" key="4">
    <source>
        <dbReference type="Google" id="ProtNLM"/>
    </source>
</evidence>
<gene>
    <name evidence="2" type="ORF">E5986_07260</name>
</gene>
<dbReference type="RefSeq" id="WP_136434651.1">
    <property type="nucleotide sequence ID" value="NZ_SSTJ01000008.1"/>
</dbReference>
<keyword evidence="1" id="KW-1133">Transmembrane helix</keyword>
<reference evidence="2 3" key="1">
    <citation type="submission" date="2019-04" db="EMBL/GenBank/DDBJ databases">
        <title>Microbes associate with the intestines of laboratory mice.</title>
        <authorList>
            <person name="Navarre W."/>
            <person name="Wong E."/>
            <person name="Huang K.C."/>
            <person name="Tropini C."/>
            <person name="Ng K."/>
            <person name="Yu B."/>
        </authorList>
    </citation>
    <scope>NUCLEOTIDE SEQUENCE [LARGE SCALE GENOMIC DNA]</scope>
    <source>
        <strain evidence="2 3">NM80_B27</strain>
    </source>
</reference>
<feature type="transmembrane region" description="Helical" evidence="1">
    <location>
        <begin position="277"/>
        <end position="298"/>
    </location>
</feature>
<protein>
    <recommendedName>
        <fullName evidence="4">Energy-coupling factor transporter transmembrane protein EcfT</fullName>
    </recommendedName>
</protein>
<feature type="transmembrane region" description="Helical" evidence="1">
    <location>
        <begin position="135"/>
        <end position="155"/>
    </location>
</feature>
<keyword evidence="1" id="KW-0812">Transmembrane</keyword>
<feature type="transmembrane region" description="Helical" evidence="1">
    <location>
        <begin position="103"/>
        <end position="123"/>
    </location>
</feature>
<dbReference type="EMBL" id="SSTJ01000008">
    <property type="protein sequence ID" value="THG37037.1"/>
    <property type="molecule type" value="Genomic_DNA"/>
</dbReference>
<feature type="transmembrane region" description="Helical" evidence="1">
    <location>
        <begin position="61"/>
        <end position="83"/>
    </location>
</feature>
<organism evidence="2 3">
    <name type="scientific">Adlercreutzia caecimuris</name>
    <dbReference type="NCBI Taxonomy" id="671266"/>
    <lineage>
        <taxon>Bacteria</taxon>
        <taxon>Bacillati</taxon>
        <taxon>Actinomycetota</taxon>
        <taxon>Coriobacteriia</taxon>
        <taxon>Eggerthellales</taxon>
        <taxon>Eggerthellaceae</taxon>
        <taxon>Adlercreutzia</taxon>
    </lineage>
</organism>
<evidence type="ECO:0000313" key="2">
    <source>
        <dbReference type="EMBL" id="THG37037.1"/>
    </source>
</evidence>
<proteinExistence type="predicted"/>
<accession>A0A4V3WUT2</accession>
<feature type="transmembrane region" description="Helical" evidence="1">
    <location>
        <begin position="21"/>
        <end position="49"/>
    </location>
</feature>